<reference evidence="2" key="1">
    <citation type="journal article" date="2020" name="Microb. Genom.">
        <title>Analysis of complete Campylobacter concisus genomes identifies genomospecies features, secretion systems and novel plasmids and their association with severe ulcerative colitis.</title>
        <authorList>
            <person name="Liu F."/>
            <person name="Chen S."/>
            <person name="Luu L.D.W."/>
            <person name="Lee S.A."/>
            <person name="Tay A.C.Y."/>
            <person name="Wu R."/>
            <person name="Riordan S.M."/>
            <person name="Lan R."/>
            <person name="Liu L."/>
            <person name="Zhang L."/>
        </authorList>
    </citation>
    <scope>NUCLEOTIDE SEQUENCE [LARGE SCALE GENOMIC DNA]</scope>
    <source>
        <strain evidence="2">H9O-S2</strain>
    </source>
</reference>
<evidence type="ECO:0000313" key="3">
    <source>
        <dbReference type="Proteomes" id="UP000594535"/>
    </source>
</evidence>
<dbReference type="RefSeq" id="WP_196089273.1">
    <property type="nucleotide sequence ID" value="NZ_CP049232.1"/>
</dbReference>
<evidence type="ECO:0000259" key="1">
    <source>
        <dbReference type="Pfam" id="PF13776"/>
    </source>
</evidence>
<dbReference type="EMBL" id="CP049232">
    <property type="protein sequence ID" value="QPI07666.1"/>
    <property type="molecule type" value="Genomic_DNA"/>
</dbReference>
<dbReference type="Proteomes" id="UP000594535">
    <property type="component" value="Chromosome"/>
</dbReference>
<protein>
    <submittedName>
        <fullName evidence="2">DUF4172 domain-containing protein</fullName>
    </submittedName>
</protein>
<organism evidence="2 3">
    <name type="scientific">Campylobacter concisus</name>
    <dbReference type="NCBI Taxonomy" id="199"/>
    <lineage>
        <taxon>Bacteria</taxon>
        <taxon>Pseudomonadati</taxon>
        <taxon>Campylobacterota</taxon>
        <taxon>Epsilonproteobacteria</taxon>
        <taxon>Campylobacterales</taxon>
        <taxon>Campylobacteraceae</taxon>
        <taxon>Campylobacter</taxon>
    </lineage>
</organism>
<feature type="domain" description="DUF4172" evidence="1">
    <location>
        <begin position="1"/>
        <end position="79"/>
    </location>
</feature>
<dbReference type="AlphaFoldDB" id="A0A7S9SCH2"/>
<dbReference type="Pfam" id="PF13776">
    <property type="entry name" value="DUF4172"/>
    <property type="match status" value="1"/>
</dbReference>
<dbReference type="InterPro" id="IPR025230">
    <property type="entry name" value="DUF4172"/>
</dbReference>
<accession>A0A7S9SCH2</accession>
<name>A0A7S9SCH2_9BACT</name>
<proteinExistence type="predicted"/>
<sequence length="85" mass="9977">MWQHPNYPNFSFDKSAIDTLANKLKQDHEILKEITRKTSRNDLLKVQINALEDEIFYSSLIEGERLKRSSIRSSIKKRLDENLTG</sequence>
<evidence type="ECO:0000313" key="2">
    <source>
        <dbReference type="EMBL" id="QPI07666.1"/>
    </source>
</evidence>
<gene>
    <name evidence="2" type="ORF">G5B96_06475</name>
</gene>